<keyword evidence="1" id="KW-1133">Transmembrane helix</keyword>
<evidence type="ECO:0008006" key="3">
    <source>
        <dbReference type="Google" id="ProtNLM"/>
    </source>
</evidence>
<evidence type="ECO:0000313" key="2">
    <source>
        <dbReference type="EMBL" id="KKL19723.1"/>
    </source>
</evidence>
<accession>A0A0F9E6U0</accession>
<organism evidence="2">
    <name type="scientific">marine sediment metagenome</name>
    <dbReference type="NCBI Taxonomy" id="412755"/>
    <lineage>
        <taxon>unclassified sequences</taxon>
        <taxon>metagenomes</taxon>
        <taxon>ecological metagenomes</taxon>
    </lineage>
</organism>
<protein>
    <recommendedName>
        <fullName evidence="3">AtpZ/AtpI family protein</fullName>
    </recommendedName>
</protein>
<sequence>MAGLPPAIRLTGIGFYVAICIAGGAFGGVQLDGLLDTGRLFAMLGLFAGLALAFTGSYLLLMEVLNKRG</sequence>
<reference evidence="2" key="1">
    <citation type="journal article" date="2015" name="Nature">
        <title>Complex archaea that bridge the gap between prokaryotes and eukaryotes.</title>
        <authorList>
            <person name="Spang A."/>
            <person name="Saw J.H."/>
            <person name="Jorgensen S.L."/>
            <person name="Zaremba-Niedzwiedzka K."/>
            <person name="Martijn J."/>
            <person name="Lind A.E."/>
            <person name="van Eijk R."/>
            <person name="Schleper C."/>
            <person name="Guy L."/>
            <person name="Ettema T.J."/>
        </authorList>
    </citation>
    <scope>NUCLEOTIDE SEQUENCE</scope>
</reference>
<keyword evidence="1" id="KW-0812">Transmembrane</keyword>
<dbReference type="Pfam" id="PF09527">
    <property type="entry name" value="ATPase_gene1"/>
    <property type="match status" value="1"/>
</dbReference>
<keyword evidence="1" id="KW-0472">Membrane</keyword>
<gene>
    <name evidence="2" type="ORF">LCGC14_2462620</name>
</gene>
<feature type="transmembrane region" description="Helical" evidence="1">
    <location>
        <begin position="40"/>
        <end position="61"/>
    </location>
</feature>
<proteinExistence type="predicted"/>
<dbReference type="InterPro" id="IPR032820">
    <property type="entry name" value="ATPase_put"/>
</dbReference>
<comment type="caution">
    <text evidence="2">The sequence shown here is derived from an EMBL/GenBank/DDBJ whole genome shotgun (WGS) entry which is preliminary data.</text>
</comment>
<dbReference type="AlphaFoldDB" id="A0A0F9E6U0"/>
<name>A0A0F9E6U0_9ZZZZ</name>
<evidence type="ECO:0000256" key="1">
    <source>
        <dbReference type="SAM" id="Phobius"/>
    </source>
</evidence>
<feature type="transmembrane region" description="Helical" evidence="1">
    <location>
        <begin position="7"/>
        <end position="28"/>
    </location>
</feature>
<dbReference type="EMBL" id="LAZR01038376">
    <property type="protein sequence ID" value="KKL19723.1"/>
    <property type="molecule type" value="Genomic_DNA"/>
</dbReference>